<dbReference type="EMBL" id="SIXH01000045">
    <property type="protein sequence ID" value="TBO60280.1"/>
    <property type="molecule type" value="Genomic_DNA"/>
</dbReference>
<evidence type="ECO:0008006" key="5">
    <source>
        <dbReference type="Google" id="ProtNLM"/>
    </source>
</evidence>
<protein>
    <recommendedName>
        <fullName evidence="5">3-methylitaconate isomerase</fullName>
    </recommendedName>
</protein>
<name>A0A4Q9I0Z0_STRKA</name>
<evidence type="ECO:0000256" key="1">
    <source>
        <dbReference type="ARBA" id="ARBA00007673"/>
    </source>
</evidence>
<accession>A0A4Q9I0Z0</accession>
<evidence type="ECO:0000313" key="3">
    <source>
        <dbReference type="EMBL" id="TBO60280.1"/>
    </source>
</evidence>
<organism evidence="3 4">
    <name type="scientific">Streptomyces kasugaensis</name>
    <dbReference type="NCBI Taxonomy" id="1946"/>
    <lineage>
        <taxon>Bacteria</taxon>
        <taxon>Bacillati</taxon>
        <taxon>Actinomycetota</taxon>
        <taxon>Actinomycetes</taxon>
        <taxon>Kitasatosporales</taxon>
        <taxon>Streptomycetaceae</taxon>
        <taxon>Streptomyces</taxon>
    </lineage>
</organism>
<comment type="similarity">
    <text evidence="1">Belongs to the PrpF family.</text>
</comment>
<evidence type="ECO:0000313" key="4">
    <source>
        <dbReference type="Proteomes" id="UP000292452"/>
    </source>
</evidence>
<dbReference type="PANTHER" id="PTHR43709:SF2">
    <property type="entry name" value="DUF453 DOMAIN PROTEIN (AFU_ORTHOLOGUE AFUA_6G00360)"/>
    <property type="match status" value="1"/>
</dbReference>
<dbReference type="SUPFAM" id="SSF54506">
    <property type="entry name" value="Diaminopimelate epimerase-like"/>
    <property type="match status" value="2"/>
</dbReference>
<dbReference type="Gene3D" id="3.10.310.10">
    <property type="entry name" value="Diaminopimelate Epimerase, Chain A, domain 1"/>
    <property type="match status" value="1"/>
</dbReference>
<sequence>MIGHLAYATGSPCPTVVLDARRLSADEGALRRELTEVRRYLSEAGGSHVLKIALVRPSAHPLFDLDYRFVQALPDGPDRFDFRGSCGHSILSAVVSAERAGMLPALTPGGRVRVNVLNNGDSVVCEMEETGLNEVRFTVYFVQPVGIPLPELLLTAEPCTELVSDGVSRTVSLVSTGNPYTFVDARGLGIRDHTELFAAGDELFARMARLRVAAAGRLGWSPDGAFPKIAAILPEASGRIAARAVSVPGWHPTIALTGAVCLGAATRIPGTVAWRIAEEAGHADGPLGITTPGGRTVVTVATHEIGGQPSLTWVGVGRKHVTHQGSFVLEPLAHLQFEEIAQCLALSAASV</sequence>
<dbReference type="PANTHER" id="PTHR43709">
    <property type="entry name" value="ACONITATE ISOMERASE-RELATED"/>
    <property type="match status" value="1"/>
</dbReference>
<dbReference type="InterPro" id="IPR007400">
    <property type="entry name" value="PrpF-like"/>
</dbReference>
<dbReference type="Pfam" id="PF04303">
    <property type="entry name" value="PrpF"/>
    <property type="match status" value="1"/>
</dbReference>
<evidence type="ECO:0000256" key="2">
    <source>
        <dbReference type="ARBA" id="ARBA00023235"/>
    </source>
</evidence>
<gene>
    <name evidence="3" type="ORF">EYS09_07435</name>
</gene>
<dbReference type="RefSeq" id="WP_131122608.1">
    <property type="nucleotide sequence ID" value="NZ_SIXH01000045.1"/>
</dbReference>
<dbReference type="GO" id="GO:0016853">
    <property type="term" value="F:isomerase activity"/>
    <property type="evidence" value="ECO:0007669"/>
    <property type="project" value="UniProtKB-KW"/>
</dbReference>
<dbReference type="AlphaFoldDB" id="A0A4Q9I0Z0"/>
<dbReference type="Proteomes" id="UP000292452">
    <property type="component" value="Unassembled WGS sequence"/>
</dbReference>
<keyword evidence="2" id="KW-0413">Isomerase</keyword>
<proteinExistence type="inferred from homology"/>
<reference evidence="3 4" key="1">
    <citation type="submission" date="2019-02" db="EMBL/GenBank/DDBJ databases">
        <title>Draft Genome Sequence of Streptomyces sp. AM-2504, identified by 16S rRNA comparative analysis as a Streptomyces Kasugaensis strain.</title>
        <authorList>
            <person name="Napolioni V."/>
            <person name="Giuliodori A.M."/>
            <person name="Spurio R."/>
            <person name="Fabbretti A."/>
        </authorList>
    </citation>
    <scope>NUCLEOTIDE SEQUENCE [LARGE SCALE GENOMIC DNA]</scope>
    <source>
        <strain evidence="3 4">AM-2504</strain>
    </source>
</reference>
<keyword evidence="4" id="KW-1185">Reference proteome</keyword>
<comment type="caution">
    <text evidence="3">The sequence shown here is derived from an EMBL/GenBank/DDBJ whole genome shotgun (WGS) entry which is preliminary data.</text>
</comment>